<protein>
    <submittedName>
        <fullName evidence="3">Putative metallo-hydrolase YhfI</fullName>
    </submittedName>
</protein>
<dbReference type="RefSeq" id="WP_188816781.1">
    <property type="nucleotide sequence ID" value="NZ_BMOF01000008.1"/>
</dbReference>
<evidence type="ECO:0000256" key="1">
    <source>
        <dbReference type="ARBA" id="ARBA00022833"/>
    </source>
</evidence>
<reference evidence="3" key="1">
    <citation type="journal article" date="2014" name="Int. J. Syst. Evol. Microbiol.">
        <title>Complete genome sequence of Corynebacterium casei LMG S-19264T (=DSM 44701T), isolated from a smear-ripened cheese.</title>
        <authorList>
            <consortium name="US DOE Joint Genome Institute (JGI-PGF)"/>
            <person name="Walter F."/>
            <person name="Albersmeier A."/>
            <person name="Kalinowski J."/>
            <person name="Ruckert C."/>
        </authorList>
    </citation>
    <scope>NUCLEOTIDE SEQUENCE</scope>
    <source>
        <strain evidence="3">JCM 14719</strain>
    </source>
</reference>
<dbReference type="InterPro" id="IPR001279">
    <property type="entry name" value="Metallo-B-lactamas"/>
</dbReference>
<dbReference type="InterPro" id="IPR036866">
    <property type="entry name" value="RibonucZ/Hydroxyglut_hydro"/>
</dbReference>
<evidence type="ECO:0000259" key="2">
    <source>
        <dbReference type="SMART" id="SM00849"/>
    </source>
</evidence>
<reference evidence="3" key="2">
    <citation type="submission" date="2020-09" db="EMBL/GenBank/DDBJ databases">
        <authorList>
            <person name="Sun Q."/>
            <person name="Ohkuma M."/>
        </authorList>
    </citation>
    <scope>NUCLEOTIDE SEQUENCE</scope>
    <source>
        <strain evidence="3">JCM 14719</strain>
    </source>
</reference>
<dbReference type="AlphaFoldDB" id="A0A8J3BCX2"/>
<dbReference type="PANTHER" id="PTHR46018:SF4">
    <property type="entry name" value="METALLO-HYDROLASE YHFI-RELATED"/>
    <property type="match status" value="1"/>
</dbReference>
<dbReference type="PANTHER" id="PTHR46018">
    <property type="entry name" value="ZINC PHOSPHODIESTERASE ELAC PROTEIN 1"/>
    <property type="match status" value="1"/>
</dbReference>
<dbReference type="SMART" id="SM00849">
    <property type="entry name" value="Lactamase_B"/>
    <property type="match status" value="1"/>
</dbReference>
<organism evidence="3 4">
    <name type="scientific">Calditerricola satsumensis</name>
    <dbReference type="NCBI Taxonomy" id="373054"/>
    <lineage>
        <taxon>Bacteria</taxon>
        <taxon>Bacillati</taxon>
        <taxon>Bacillota</taxon>
        <taxon>Bacilli</taxon>
        <taxon>Bacillales</taxon>
        <taxon>Bacillaceae</taxon>
        <taxon>Calditerricola</taxon>
    </lineage>
</organism>
<feature type="domain" description="Metallo-beta-lactamase" evidence="2">
    <location>
        <begin position="18"/>
        <end position="212"/>
    </location>
</feature>
<dbReference type="Gene3D" id="3.60.15.10">
    <property type="entry name" value="Ribonuclease Z/Hydroxyacylglutathione hydrolase-like"/>
    <property type="match status" value="1"/>
</dbReference>
<proteinExistence type="predicted"/>
<sequence>MKWIVLGWQSPHPGPFGATPGYLVQTASGNLLIDCGSGVVSRLLARVSLADVTAVILSHYHADHVSDLGVLQYAAMMAVQRGERATPLTVYAPRQPEADFARAAYKTYVQAVPIDEDAPLHLAGVTVRFHRTAHPVPCYAVRLDDGERALAYTADTGPDTDWGAFLHDVDLLVAEATYRTADAPAGARGHLTAAEAGALARRYGARRLLLTHLYPGYDADDLVREAQESFAGPVLCARDGLEVSL</sequence>
<dbReference type="EMBL" id="BMOF01000008">
    <property type="protein sequence ID" value="GGJ95338.1"/>
    <property type="molecule type" value="Genomic_DNA"/>
</dbReference>
<dbReference type="GO" id="GO:0042781">
    <property type="term" value="F:3'-tRNA processing endoribonuclease activity"/>
    <property type="evidence" value="ECO:0007669"/>
    <property type="project" value="TreeGrafter"/>
</dbReference>
<comment type="caution">
    <text evidence="3">The sequence shown here is derived from an EMBL/GenBank/DDBJ whole genome shotgun (WGS) entry which is preliminary data.</text>
</comment>
<dbReference type="Proteomes" id="UP000637720">
    <property type="component" value="Unassembled WGS sequence"/>
</dbReference>
<accession>A0A8J3BCX2</accession>
<dbReference type="Pfam" id="PF12706">
    <property type="entry name" value="Lactamase_B_2"/>
    <property type="match status" value="1"/>
</dbReference>
<keyword evidence="4" id="KW-1185">Reference proteome</keyword>
<dbReference type="SUPFAM" id="SSF56281">
    <property type="entry name" value="Metallo-hydrolase/oxidoreductase"/>
    <property type="match status" value="1"/>
</dbReference>
<gene>
    <name evidence="3" type="primary">yhfI</name>
    <name evidence="3" type="ORF">GCM10007043_06470</name>
</gene>
<keyword evidence="1" id="KW-0862">Zinc</keyword>
<evidence type="ECO:0000313" key="3">
    <source>
        <dbReference type="EMBL" id="GGJ95338.1"/>
    </source>
</evidence>
<dbReference type="CDD" id="cd07716">
    <property type="entry name" value="RNaseZ_short-form-like_MBL-fold"/>
    <property type="match status" value="1"/>
</dbReference>
<evidence type="ECO:0000313" key="4">
    <source>
        <dbReference type="Proteomes" id="UP000637720"/>
    </source>
</evidence>
<name>A0A8J3BCX2_9BACI</name>